<comment type="similarity">
    <text evidence="2">Belongs to the glycosyltransferase 2 family.</text>
</comment>
<proteinExistence type="inferred from homology"/>
<gene>
    <name evidence="8" type="ORF">ACFORJ_04385</name>
</gene>
<name>A0ABV7ZMJ6_9CORY</name>
<dbReference type="InterPro" id="IPR040492">
    <property type="entry name" value="GlfT2_N"/>
</dbReference>
<dbReference type="RefSeq" id="WP_290290827.1">
    <property type="nucleotide sequence ID" value="NZ_CP047211.1"/>
</dbReference>
<dbReference type="GO" id="GO:0016757">
    <property type="term" value="F:glycosyltransferase activity"/>
    <property type="evidence" value="ECO:0007669"/>
    <property type="project" value="UniProtKB-KW"/>
</dbReference>
<keyword evidence="3 8" id="KW-0328">Glycosyltransferase</keyword>
<evidence type="ECO:0000259" key="7">
    <source>
        <dbReference type="Pfam" id="PF19320"/>
    </source>
</evidence>
<dbReference type="Pfam" id="PF19320">
    <property type="entry name" value="GlfT2_domain3"/>
    <property type="match status" value="1"/>
</dbReference>
<dbReference type="EMBL" id="JBHRZN010000001">
    <property type="protein sequence ID" value="MFC3849400.1"/>
    <property type="molecule type" value="Genomic_DNA"/>
</dbReference>
<protein>
    <submittedName>
        <fullName evidence="8">Glycosyltransferase</fullName>
        <ecNumber evidence="8">2.4.-.-</ecNumber>
    </submittedName>
</protein>
<feature type="region of interest" description="Disordered" evidence="5">
    <location>
        <begin position="1"/>
        <end position="38"/>
    </location>
</feature>
<dbReference type="InterPro" id="IPR045699">
    <property type="entry name" value="GlfT2_C"/>
</dbReference>
<feature type="compositionally biased region" description="Polar residues" evidence="5">
    <location>
        <begin position="1"/>
        <end position="19"/>
    </location>
</feature>
<organism evidence="8 9">
    <name type="scientific">Corynebacterium hansenii</name>
    <dbReference type="NCBI Taxonomy" id="394964"/>
    <lineage>
        <taxon>Bacteria</taxon>
        <taxon>Bacillati</taxon>
        <taxon>Actinomycetota</taxon>
        <taxon>Actinomycetes</taxon>
        <taxon>Mycobacteriales</taxon>
        <taxon>Corynebacteriaceae</taxon>
        <taxon>Corynebacterium</taxon>
    </lineage>
</organism>
<evidence type="ECO:0000256" key="3">
    <source>
        <dbReference type="ARBA" id="ARBA00022676"/>
    </source>
</evidence>
<dbReference type="Gene3D" id="3.90.550.60">
    <property type="match status" value="1"/>
</dbReference>
<comment type="pathway">
    <text evidence="1">Cell wall biogenesis; cell wall polysaccharide biosynthesis.</text>
</comment>
<feature type="domain" description="Galactofuranosyltransferase-2 C-terminal" evidence="7">
    <location>
        <begin position="473"/>
        <end position="657"/>
    </location>
</feature>
<evidence type="ECO:0000313" key="9">
    <source>
        <dbReference type="Proteomes" id="UP001595751"/>
    </source>
</evidence>
<evidence type="ECO:0000256" key="4">
    <source>
        <dbReference type="ARBA" id="ARBA00022679"/>
    </source>
</evidence>
<evidence type="ECO:0000256" key="5">
    <source>
        <dbReference type="SAM" id="MobiDB-lite"/>
    </source>
</evidence>
<dbReference type="EC" id="2.4.-.-" evidence="8"/>
<evidence type="ECO:0000313" key="8">
    <source>
        <dbReference type="EMBL" id="MFC3849400.1"/>
    </source>
</evidence>
<dbReference type="Pfam" id="PF17994">
    <property type="entry name" value="Glft2_N"/>
    <property type="match status" value="1"/>
</dbReference>
<feature type="compositionally biased region" description="Low complexity" evidence="5">
    <location>
        <begin position="28"/>
        <end position="38"/>
    </location>
</feature>
<evidence type="ECO:0000256" key="2">
    <source>
        <dbReference type="ARBA" id="ARBA00006739"/>
    </source>
</evidence>
<evidence type="ECO:0000259" key="6">
    <source>
        <dbReference type="Pfam" id="PF17994"/>
    </source>
</evidence>
<dbReference type="InterPro" id="IPR029044">
    <property type="entry name" value="Nucleotide-diphossugar_trans"/>
</dbReference>
<keyword evidence="4 8" id="KW-0808">Transferase</keyword>
<dbReference type="Proteomes" id="UP001595751">
    <property type="component" value="Unassembled WGS sequence"/>
</dbReference>
<reference evidence="9" key="1">
    <citation type="journal article" date="2019" name="Int. J. Syst. Evol. Microbiol.">
        <title>The Global Catalogue of Microorganisms (GCM) 10K type strain sequencing project: providing services to taxonomists for standard genome sequencing and annotation.</title>
        <authorList>
            <consortium name="The Broad Institute Genomics Platform"/>
            <consortium name="The Broad Institute Genome Sequencing Center for Infectious Disease"/>
            <person name="Wu L."/>
            <person name="Ma J."/>
        </authorList>
    </citation>
    <scope>NUCLEOTIDE SEQUENCE [LARGE SCALE GENOMIC DNA]</scope>
    <source>
        <strain evidence="9">CCUG 53252</strain>
    </source>
</reference>
<dbReference type="Pfam" id="PF13641">
    <property type="entry name" value="Glyco_tranf_2_3"/>
    <property type="match status" value="1"/>
</dbReference>
<comment type="caution">
    <text evidence="8">The sequence shown here is derived from an EMBL/GenBank/DDBJ whole genome shotgun (WGS) entry which is preliminary data.</text>
</comment>
<feature type="domain" description="Galactofuranosyltransferase GlfT2 N-terminal" evidence="6">
    <location>
        <begin position="53"/>
        <end position="185"/>
    </location>
</feature>
<dbReference type="SUPFAM" id="SSF53448">
    <property type="entry name" value="Nucleotide-diphospho-sugar transferases"/>
    <property type="match status" value="1"/>
</dbReference>
<accession>A0ABV7ZMJ6</accession>
<sequence>MNTSDEPNVPSDNAENTAGTAPADGLSATPDAGAATTGAAAPGVIDPVEGMIVQRVLFAPPADWIDSDLYFTVKGGTGAAGGVKPSRTGIELGPFQTVATDTYFGRFRASQWQRWTTVPEVTIRGRATGDVRIRAYTEDIGGHLRLEASHRRATAADIATSPEATVELTVPLDRFADGGAIHVVVDSGEKGGSVSDLRYTVAADQVRRDLPTDIVICSYNRPVDCANTVATLAEDLPALERVRTIRVVDQGDQHPEDQAEFQRAREILGERLTVVKQPNLGGAGGFSRGMRDATAAGDCQILLTDDDIRPEPETTLRLSALACCAAKPMLLGAQMLFLYNPTHLFRTGEVYDWKALTVRENDDLYSKADVDVRENHQLRRLGVDYNAWWTCLVPSEVVEKIGLALPLFFQYDDIDFGYRAAAAGYPTDTVPGSAVWHADFYWKDVENAAQYFGLRNALIATAMHGPVTAKDMVDTVSRRILSNIVSMRYGLAWTQMEAVKDMLRGPSVLDEASQGDFARISAGRADYPETKLRPVSDMPAGLSPVRPPTREIAGEDRTFAKRVAYTQLGKKRPGPVAVAFEDAFWWHISTFDEVWVTDASQTGVRRLVRDRDRELKLRSELIGMMRRLSSEWDSIRDQWRDAVPRLTGAENWEKFFRA</sequence>
<keyword evidence="9" id="KW-1185">Reference proteome</keyword>
<evidence type="ECO:0000256" key="1">
    <source>
        <dbReference type="ARBA" id="ARBA00004776"/>
    </source>
</evidence>
<dbReference type="PANTHER" id="PTHR43179:SF12">
    <property type="entry name" value="GALACTOFURANOSYLTRANSFERASE GLFT2"/>
    <property type="match status" value="1"/>
</dbReference>
<dbReference type="PANTHER" id="PTHR43179">
    <property type="entry name" value="RHAMNOSYLTRANSFERASE WBBL"/>
    <property type="match status" value="1"/>
</dbReference>